<evidence type="ECO:0000313" key="11">
    <source>
        <dbReference type="EMBL" id="XBW07951.1"/>
    </source>
</evidence>
<keyword evidence="8 9" id="KW-0472">Membrane</keyword>
<keyword evidence="6 11" id="KW-0067">ATP-binding</keyword>
<keyword evidence="7 9" id="KW-1133">Transmembrane helix</keyword>
<evidence type="ECO:0000256" key="3">
    <source>
        <dbReference type="ARBA" id="ARBA00022448"/>
    </source>
</evidence>
<dbReference type="Pfam" id="PF00005">
    <property type="entry name" value="ABC_tran"/>
    <property type="match status" value="2"/>
</dbReference>
<dbReference type="PANTHER" id="PTHR43553">
    <property type="entry name" value="HEAVY METAL TRANSPORTER"/>
    <property type="match status" value="1"/>
</dbReference>
<dbReference type="KEGG" id="sapp:SAC06_09975"/>
<dbReference type="RefSeq" id="WP_350258151.1">
    <property type="nucleotide sequence ID" value="NZ_CP138335.1"/>
</dbReference>
<feature type="transmembrane region" description="Helical" evidence="9">
    <location>
        <begin position="535"/>
        <end position="554"/>
    </location>
</feature>
<dbReference type="InterPro" id="IPR015856">
    <property type="entry name" value="ABC_transpr_CbiO/EcfA_su"/>
</dbReference>
<feature type="transmembrane region" description="Helical" evidence="9">
    <location>
        <begin position="490"/>
        <end position="523"/>
    </location>
</feature>
<dbReference type="InterPro" id="IPR050095">
    <property type="entry name" value="ECF_ABC_transporter_ATP-bd"/>
</dbReference>
<organism evidence="11">
    <name type="scientific">Scrofimicrobium appendicitidis</name>
    <dbReference type="NCBI Taxonomy" id="3079930"/>
    <lineage>
        <taxon>Bacteria</taxon>
        <taxon>Bacillati</taxon>
        <taxon>Actinomycetota</taxon>
        <taxon>Actinomycetes</taxon>
        <taxon>Actinomycetales</taxon>
        <taxon>Actinomycetaceae</taxon>
        <taxon>Scrofimicrobium</taxon>
    </lineage>
</organism>
<dbReference type="InterPro" id="IPR017871">
    <property type="entry name" value="ABC_transporter-like_CS"/>
</dbReference>
<reference evidence="11" key="1">
    <citation type="submission" date="2023-11" db="EMBL/GenBank/DDBJ databases">
        <title>Scrofimicrobium hongkongense sp. nov., isolated from a patient with peritonitis.</title>
        <authorList>
            <person name="Lao H.Y."/>
            <person name="Wong A.Y.P."/>
            <person name="Ng T.L."/>
            <person name="Wong R.Y.L."/>
            <person name="Yau M.C.Y."/>
            <person name="Lam J.Y.W."/>
            <person name="Siu G.K.H."/>
        </authorList>
    </citation>
    <scope>NUCLEOTIDE SEQUENCE</scope>
    <source>
        <strain evidence="11">R131</strain>
    </source>
</reference>
<evidence type="ECO:0000256" key="9">
    <source>
        <dbReference type="SAM" id="Phobius"/>
    </source>
</evidence>
<dbReference type="InterPro" id="IPR003593">
    <property type="entry name" value="AAA+_ATPase"/>
</dbReference>
<dbReference type="GO" id="GO:0042626">
    <property type="term" value="F:ATPase-coupled transmembrane transporter activity"/>
    <property type="evidence" value="ECO:0007669"/>
    <property type="project" value="TreeGrafter"/>
</dbReference>
<dbReference type="SUPFAM" id="SSF52540">
    <property type="entry name" value="P-loop containing nucleoside triphosphate hydrolases"/>
    <property type="match status" value="2"/>
</dbReference>
<dbReference type="InterPro" id="IPR003339">
    <property type="entry name" value="ABC/ECF_trnsptr_transmembrane"/>
</dbReference>
<dbReference type="InterPro" id="IPR027417">
    <property type="entry name" value="P-loop_NTPase"/>
</dbReference>
<feature type="transmembrane region" description="Helical" evidence="9">
    <location>
        <begin position="574"/>
        <end position="595"/>
    </location>
</feature>
<evidence type="ECO:0000259" key="10">
    <source>
        <dbReference type="PROSITE" id="PS50893"/>
    </source>
</evidence>
<feature type="domain" description="ABC transporter" evidence="10">
    <location>
        <begin position="13"/>
        <end position="249"/>
    </location>
</feature>
<evidence type="ECO:0000256" key="2">
    <source>
        <dbReference type="ARBA" id="ARBA00005417"/>
    </source>
</evidence>
<proteinExistence type="inferred from homology"/>
<dbReference type="GO" id="GO:0005524">
    <property type="term" value="F:ATP binding"/>
    <property type="evidence" value="ECO:0007669"/>
    <property type="project" value="UniProtKB-KW"/>
</dbReference>
<dbReference type="InterPro" id="IPR003439">
    <property type="entry name" value="ABC_transporter-like_ATP-bd"/>
</dbReference>
<dbReference type="PROSITE" id="PS50893">
    <property type="entry name" value="ABC_TRANSPORTER_2"/>
    <property type="match status" value="2"/>
</dbReference>
<evidence type="ECO:0000256" key="4">
    <source>
        <dbReference type="ARBA" id="ARBA00022692"/>
    </source>
</evidence>
<dbReference type="PANTHER" id="PTHR43553:SF24">
    <property type="entry name" value="ENERGY-COUPLING FACTOR TRANSPORTER ATP-BINDING PROTEIN ECFA1"/>
    <property type="match status" value="1"/>
</dbReference>
<evidence type="ECO:0000256" key="8">
    <source>
        <dbReference type="ARBA" id="ARBA00023136"/>
    </source>
</evidence>
<evidence type="ECO:0000256" key="5">
    <source>
        <dbReference type="ARBA" id="ARBA00022741"/>
    </source>
</evidence>
<sequence length="728" mass="77459">MNTEVSLSKALTLAAHGWSWRYAGREAWAVEDLTLQIPPGQRVLLLGASGSGKSTVLAGMAGLLSGEDGEERGAFTLGGVPTSSGPVRGEVALVQQDPDSQVVMEQVGDEVAFGLENLGVSPEQIWPRVEQALAQVGLDVPLDHPTHQLSGGEKQRLALASALAMEPGVLLLDEPTSNLDPAGVREVRASVASALTGSDTTLIIIEHRVATWVDLVDRIVVLSPTGILADGEPGEVLTAYRDQLLAAGIWVPGVELPVQRLVGERTGTCLQATDLTVGYEAGEPISVHAQLDLGAGISTCLVGANGAGKTTLALTLAGLLAPLAGSVTSAGHVQMVFQEPSYQFLRHTVREELELSLQFSDLSSEERAARVDQFLALMRLRDLADAHPQSLSGGEKRRLSVATGLIGHPPILLLDEPTFGQDRNTWLALVHLLQDAVRAGTSVIVITHDEELVEVLGQEVVTVHPQRELRVEPPPPSAGILDRVNPLFRLVGLALMTVPMFFSVDLLSTAVALALVAGLLPLVGWGPRQLLRRIWPLLVAAPLAGISMLLYARPGGTVYWSWGPAAITQNSVELSLAIAIRVLALGIPAIVLLSSAQPTRMADALTQVAKLPPRPVLAALAGIRLMSLMLSDWQALGRARRSRGVAPQSKWKEFFTGSFSLLTFALRRASSLSVTMEARGFGAPTRRSNARTSPVGWADLWMVVVAIIIPTLALGVAVWAGSFRWFGI</sequence>
<comment type="similarity">
    <text evidence="2">Belongs to the ABC transporter superfamily.</text>
</comment>
<dbReference type="CDD" id="cd16914">
    <property type="entry name" value="EcfT"/>
    <property type="match status" value="1"/>
</dbReference>
<evidence type="ECO:0000256" key="1">
    <source>
        <dbReference type="ARBA" id="ARBA00004141"/>
    </source>
</evidence>
<dbReference type="GO" id="GO:0016887">
    <property type="term" value="F:ATP hydrolysis activity"/>
    <property type="evidence" value="ECO:0007669"/>
    <property type="project" value="InterPro"/>
</dbReference>
<protein>
    <submittedName>
        <fullName evidence="11">ATP-binding cassette domain-containing protein</fullName>
    </submittedName>
</protein>
<comment type="subcellular location">
    <subcellularLocation>
        <location evidence="1">Membrane</location>
        <topology evidence="1">Multi-pass membrane protein</topology>
    </subcellularLocation>
</comment>
<evidence type="ECO:0000256" key="7">
    <source>
        <dbReference type="ARBA" id="ARBA00022989"/>
    </source>
</evidence>
<feature type="transmembrane region" description="Helical" evidence="9">
    <location>
        <begin position="700"/>
        <end position="720"/>
    </location>
</feature>
<keyword evidence="4 9" id="KW-0812">Transmembrane</keyword>
<dbReference type="Pfam" id="PF02361">
    <property type="entry name" value="CbiQ"/>
    <property type="match status" value="1"/>
</dbReference>
<dbReference type="AlphaFoldDB" id="A0AAU7V8H4"/>
<feature type="domain" description="ABC transporter" evidence="10">
    <location>
        <begin position="270"/>
        <end position="490"/>
    </location>
</feature>
<accession>A0AAU7V8H4</accession>
<dbReference type="GO" id="GO:0043190">
    <property type="term" value="C:ATP-binding cassette (ABC) transporter complex"/>
    <property type="evidence" value="ECO:0007669"/>
    <property type="project" value="TreeGrafter"/>
</dbReference>
<gene>
    <name evidence="11" type="ORF">SAC06_09975</name>
</gene>
<dbReference type="PROSITE" id="PS00211">
    <property type="entry name" value="ABC_TRANSPORTER_1"/>
    <property type="match status" value="2"/>
</dbReference>
<evidence type="ECO:0000256" key="6">
    <source>
        <dbReference type="ARBA" id="ARBA00022840"/>
    </source>
</evidence>
<name>A0AAU7V8H4_9ACTO</name>
<dbReference type="EMBL" id="CP138335">
    <property type="protein sequence ID" value="XBW07951.1"/>
    <property type="molecule type" value="Genomic_DNA"/>
</dbReference>
<dbReference type="Gene3D" id="3.40.50.300">
    <property type="entry name" value="P-loop containing nucleotide triphosphate hydrolases"/>
    <property type="match status" value="2"/>
</dbReference>
<keyword evidence="3" id="KW-0813">Transport</keyword>
<dbReference type="SMART" id="SM00382">
    <property type="entry name" value="AAA"/>
    <property type="match status" value="2"/>
</dbReference>
<keyword evidence="5" id="KW-0547">Nucleotide-binding</keyword>
<dbReference type="CDD" id="cd03225">
    <property type="entry name" value="ABC_cobalt_CbiO_domain1"/>
    <property type="match status" value="2"/>
</dbReference>